<dbReference type="SUPFAM" id="SSF52113">
    <property type="entry name" value="BRCT domain"/>
    <property type="match status" value="1"/>
</dbReference>
<evidence type="ECO:0000313" key="4">
    <source>
        <dbReference type="Proteomes" id="UP000554482"/>
    </source>
</evidence>
<dbReference type="PANTHER" id="PTHR15321">
    <property type="entry name" value="TUMOR SUPPRESSOR P53-BINDING PROTEIN 1"/>
    <property type="match status" value="1"/>
</dbReference>
<dbReference type="GO" id="GO:0045944">
    <property type="term" value="P:positive regulation of transcription by RNA polymerase II"/>
    <property type="evidence" value="ECO:0007669"/>
    <property type="project" value="TreeGrafter"/>
</dbReference>
<dbReference type="Gene3D" id="3.40.50.10190">
    <property type="entry name" value="BRCT domain"/>
    <property type="match status" value="2"/>
</dbReference>
<evidence type="ECO:0000313" key="3">
    <source>
        <dbReference type="EMBL" id="KAF5196360.1"/>
    </source>
</evidence>
<keyword evidence="4" id="KW-1185">Reference proteome</keyword>
<sequence>MRSQEVDSDGNFCQKKFNDAFTKDLISKNTASQSLDGARQEKFSCDPHLAMNTSSAEKLLEPLLIQSLEEYVRVTRNQAKKVPVELNTRQSLLSSPQIHKFGNDESKEVLFIEQDKFKSRWLGGWTGKDFNVSEQKDRIADKTINKAVLRETSFISESADIVPDQNSVVKKLEDVPLIASLSSVAYEGLCSSAKGIELSQDLMSSYNLSMADPLCSVVPCSISLDDTNLNASNDKENTEKEADKCSNSILENELKDLQVRDTGSLADLGSGKGCIHKINGEGYVSTTRRQLASLKSYSMLMPTQKSYLERSAYQIGSVPNAGIPDFLTFEEDINCFKSFSRKETISYSKPTCKRQSNKKYREDRETLAVGAPMTESASHEEHNDETAHHEAEIEFHHQNERSSPLILNYRARRRLQASKVVLNNDIGDGNQEMASVPKGLETRDGFGLANTFAPIPPLHSSHPNPCEDQGPSRKRVRFLEAEANKCQQRSGQKPQPRCKTRSNTRTGERLKKPILRPDSRTQEEITCLTNRYNKDWKKMIFQGIEFLLTGFSTKKERELEMLIRKHGGFIVSDVPPPPTLGRTRRFKCKFQQFPVLITPKKVPTSKFLYGCAVNAFLLHVNWLTDSIMAGSLLPPKKYMILPNQNSMKLKKIGRPVHCAHVTHIFDKLGIMLQGKHSFCSHLEKIVRHGGGQVFKTLQWLVRSLKSGKISMGVIVVEDEVSASRHLRHCALEQKLPMMPANWITESLFLGKVIPIKDVISEFAISMGMSEEI</sequence>
<comment type="caution">
    <text evidence="3">The sequence shown here is derived from an EMBL/GenBank/DDBJ whole genome shotgun (WGS) entry which is preliminary data.</text>
</comment>
<dbReference type="Pfam" id="PF18428">
    <property type="entry name" value="BRCT_3"/>
    <property type="match status" value="1"/>
</dbReference>
<protein>
    <recommendedName>
        <fullName evidence="2">BRCT domain-containing protein</fullName>
    </recommendedName>
</protein>
<reference evidence="3 4" key="1">
    <citation type="submission" date="2020-06" db="EMBL/GenBank/DDBJ databases">
        <title>Transcriptomic and genomic resources for Thalictrum thalictroides and T. hernandezii: Facilitating candidate gene discovery in an emerging model plant lineage.</title>
        <authorList>
            <person name="Arias T."/>
            <person name="Riano-Pachon D.M."/>
            <person name="Di Stilio V.S."/>
        </authorList>
    </citation>
    <scope>NUCLEOTIDE SEQUENCE [LARGE SCALE GENOMIC DNA]</scope>
    <source>
        <strain evidence="4">cv. WT478/WT964</strain>
        <tissue evidence="3">Leaves</tissue>
    </source>
</reference>
<dbReference type="InterPro" id="IPR001357">
    <property type="entry name" value="BRCT_dom"/>
</dbReference>
<accession>A0A7J6WIC8</accession>
<dbReference type="EMBL" id="JABWDY010016089">
    <property type="protein sequence ID" value="KAF5196360.1"/>
    <property type="molecule type" value="Genomic_DNA"/>
</dbReference>
<dbReference type="AlphaFoldDB" id="A0A7J6WIC8"/>
<dbReference type="Pfam" id="PF16770">
    <property type="entry name" value="RTT107_BRCT_5"/>
    <property type="match status" value="1"/>
</dbReference>
<dbReference type="GO" id="GO:0000077">
    <property type="term" value="P:DNA damage checkpoint signaling"/>
    <property type="evidence" value="ECO:0007669"/>
    <property type="project" value="TreeGrafter"/>
</dbReference>
<dbReference type="OrthoDB" id="646980at2759"/>
<dbReference type="SMART" id="SM00292">
    <property type="entry name" value="BRCT"/>
    <property type="match status" value="1"/>
</dbReference>
<organism evidence="3 4">
    <name type="scientific">Thalictrum thalictroides</name>
    <name type="common">Rue-anemone</name>
    <name type="synonym">Anemone thalictroides</name>
    <dbReference type="NCBI Taxonomy" id="46969"/>
    <lineage>
        <taxon>Eukaryota</taxon>
        <taxon>Viridiplantae</taxon>
        <taxon>Streptophyta</taxon>
        <taxon>Embryophyta</taxon>
        <taxon>Tracheophyta</taxon>
        <taxon>Spermatophyta</taxon>
        <taxon>Magnoliopsida</taxon>
        <taxon>Ranunculales</taxon>
        <taxon>Ranunculaceae</taxon>
        <taxon>Thalictroideae</taxon>
        <taxon>Thalictrum</taxon>
    </lineage>
</organism>
<gene>
    <name evidence="3" type="ORF">FRX31_014055</name>
</gene>
<dbReference type="GO" id="GO:0005634">
    <property type="term" value="C:nucleus"/>
    <property type="evidence" value="ECO:0007669"/>
    <property type="project" value="TreeGrafter"/>
</dbReference>
<dbReference type="PANTHER" id="PTHR15321:SF3">
    <property type="entry name" value="TP53-BINDING PROTEIN 1"/>
    <property type="match status" value="1"/>
</dbReference>
<evidence type="ECO:0000256" key="1">
    <source>
        <dbReference type="SAM" id="MobiDB-lite"/>
    </source>
</evidence>
<evidence type="ECO:0000259" key="2">
    <source>
        <dbReference type="PROSITE" id="PS50172"/>
    </source>
</evidence>
<dbReference type="InterPro" id="IPR036420">
    <property type="entry name" value="BRCT_dom_sf"/>
</dbReference>
<name>A0A7J6WIC8_THATH</name>
<proteinExistence type="predicted"/>
<feature type="region of interest" description="Disordered" evidence="1">
    <location>
        <begin position="484"/>
        <end position="505"/>
    </location>
</feature>
<dbReference type="InterPro" id="IPR047252">
    <property type="entry name" value="TP53BP1-like"/>
</dbReference>
<dbReference type="GO" id="GO:0042393">
    <property type="term" value="F:histone binding"/>
    <property type="evidence" value="ECO:0007669"/>
    <property type="project" value="TreeGrafter"/>
</dbReference>
<dbReference type="PROSITE" id="PS50172">
    <property type="entry name" value="BRCT"/>
    <property type="match status" value="2"/>
</dbReference>
<feature type="compositionally biased region" description="Basic and acidic residues" evidence="1">
    <location>
        <begin position="377"/>
        <end position="388"/>
    </location>
</feature>
<dbReference type="Proteomes" id="UP000554482">
    <property type="component" value="Unassembled WGS sequence"/>
</dbReference>
<feature type="region of interest" description="Disordered" evidence="1">
    <location>
        <begin position="350"/>
        <end position="388"/>
    </location>
</feature>
<feature type="domain" description="BRCT" evidence="2">
    <location>
        <begin position="536"/>
        <end position="640"/>
    </location>
</feature>
<feature type="domain" description="BRCT" evidence="2">
    <location>
        <begin position="660"/>
        <end position="760"/>
    </location>
</feature>